<dbReference type="GO" id="GO:0019029">
    <property type="term" value="C:helical viral capsid"/>
    <property type="evidence" value="ECO:0007669"/>
    <property type="project" value="UniProtKB-KW"/>
</dbReference>
<evidence type="ECO:0000256" key="16">
    <source>
        <dbReference type="ARBA" id="ARBA00022695"/>
    </source>
</evidence>
<dbReference type="Pfam" id="PF00851">
    <property type="entry name" value="Peptidase_C6"/>
    <property type="match status" value="1"/>
</dbReference>
<dbReference type="InterPro" id="IPR007094">
    <property type="entry name" value="RNA-dir_pol_PSvirus"/>
</dbReference>
<keyword evidence="8" id="KW-1139">Helical capsid protein</keyword>
<evidence type="ECO:0000256" key="13">
    <source>
        <dbReference type="ARBA" id="ARBA00022632"/>
    </source>
</evidence>
<feature type="domain" description="Helicase ATP-binding" evidence="36">
    <location>
        <begin position="701"/>
        <end position="859"/>
    </location>
</feature>
<keyword evidence="7" id="KW-1036">Host cytoplasmic vesicle</keyword>
<evidence type="ECO:0000256" key="1">
    <source>
        <dbReference type="ARBA" id="ARBA00000785"/>
    </source>
</evidence>
<proteinExistence type="inferred from homology"/>
<dbReference type="InterPro" id="IPR001456">
    <property type="entry name" value="HC-pro"/>
</dbReference>
<evidence type="ECO:0000259" key="36">
    <source>
        <dbReference type="PROSITE" id="PS51192"/>
    </source>
</evidence>
<organism evidence="40">
    <name type="scientific">Tsaoko stripe mosaic virus</name>
    <dbReference type="NCBI Taxonomy" id="3144867"/>
    <lineage>
        <taxon>Viruses</taxon>
        <taxon>Riboviria</taxon>
        <taxon>Orthornavirae</taxon>
        <taxon>Pisuviricota</taxon>
        <taxon>Stelpaviricetes</taxon>
        <taxon>Patatavirales</taxon>
        <taxon>Potyviridae</taxon>
        <taxon>Macluravirus</taxon>
    </lineage>
</organism>
<feature type="domain" description="Peptidase C4" evidence="38">
    <location>
        <begin position="1542"/>
        <end position="1760"/>
    </location>
</feature>
<dbReference type="InterPro" id="IPR014001">
    <property type="entry name" value="Helicase_ATP-bd"/>
</dbReference>
<keyword evidence="17" id="KW-0547">Nucleotide-binding</keyword>
<dbReference type="SMART" id="SM00490">
    <property type="entry name" value="HELICc"/>
    <property type="match status" value="1"/>
</dbReference>
<evidence type="ECO:0000259" key="37">
    <source>
        <dbReference type="PROSITE" id="PS51194"/>
    </source>
</evidence>
<feature type="domain" description="RdRp catalytic" evidence="35">
    <location>
        <begin position="2042"/>
        <end position="2170"/>
    </location>
</feature>
<keyword evidence="34" id="KW-0472">Membrane</keyword>
<dbReference type="GO" id="GO:0006508">
    <property type="term" value="P:proteolysis"/>
    <property type="evidence" value="ECO:0007669"/>
    <property type="project" value="UniProtKB-KW"/>
</dbReference>
<protein>
    <submittedName>
        <fullName evidence="40">Polyprotein</fullName>
    </submittedName>
</protein>
<evidence type="ECO:0000256" key="29">
    <source>
        <dbReference type="ARBA" id="ARBA00034080"/>
    </source>
</evidence>
<dbReference type="GO" id="GO:0003723">
    <property type="term" value="F:RNA binding"/>
    <property type="evidence" value="ECO:0007669"/>
    <property type="project" value="InterPro"/>
</dbReference>
<evidence type="ECO:0000256" key="5">
    <source>
        <dbReference type="ARBA" id="ARBA00022463"/>
    </source>
</evidence>
<dbReference type="InterPro" id="IPR001730">
    <property type="entry name" value="Potyv_NIa-pro_dom"/>
</dbReference>
<dbReference type="GO" id="GO:0016818">
    <property type="term" value="F:hydrolase activity, acting on acid anhydrides, in phosphorus-containing anhydrides"/>
    <property type="evidence" value="ECO:0007669"/>
    <property type="project" value="InterPro"/>
</dbReference>
<keyword evidence="34" id="KW-1133">Transmembrane helix</keyword>
<dbReference type="GO" id="GO:0052170">
    <property type="term" value="P:symbiont-mediated suppression of host innate immune response"/>
    <property type="evidence" value="ECO:0007669"/>
    <property type="project" value="UniProtKB-KW"/>
</dbReference>
<keyword evidence="15" id="KW-0808">Transferase</keyword>
<dbReference type="GO" id="GO:0003968">
    <property type="term" value="F:RNA-directed RNA polymerase activity"/>
    <property type="evidence" value="ECO:0007669"/>
    <property type="project" value="UniProtKB-KW"/>
</dbReference>
<feature type="region of interest" description="Disordered" evidence="33">
    <location>
        <begin position="2332"/>
        <end position="2395"/>
    </location>
</feature>
<reference evidence="40" key="1">
    <citation type="submission" date="2024-05" db="EMBL/GenBank/DDBJ databases">
        <authorList>
            <person name="Yu X."/>
            <person name="Dong J."/>
        </authorList>
    </citation>
    <scope>NUCLEOTIDE SEQUENCE</scope>
    <source>
        <strain evidence="40">WS1</strain>
    </source>
</reference>
<dbReference type="Gene3D" id="3.30.70.270">
    <property type="match status" value="1"/>
</dbReference>
<keyword evidence="20" id="KW-0788">Thiol protease</keyword>
<evidence type="ECO:0000256" key="7">
    <source>
        <dbReference type="ARBA" id="ARBA00022488"/>
    </source>
</evidence>
<keyword evidence="24" id="KW-0899">Viral immunoevasion</keyword>
<comment type="catalytic activity">
    <reaction evidence="2">
        <text>Hydrolyzes a Gly-|-Gly bond at its own C-terminus, commonly in the sequence -Tyr-Xaa-Val-Gly-|-Gly, in the processing of the potyviral polyprotein.</text>
        <dbReference type="EC" id="3.4.22.45"/>
    </reaction>
</comment>
<evidence type="ECO:0000313" key="40">
    <source>
        <dbReference type="EMBL" id="XAN61249.1"/>
    </source>
</evidence>
<comment type="subcellular location">
    <subcellularLocation>
        <location evidence="30">Host cytoplasmic vesicle</location>
    </subcellularLocation>
    <subcellularLocation>
        <location evidence="3">Virion</location>
    </subcellularLocation>
</comment>
<dbReference type="SUPFAM" id="SSF56672">
    <property type="entry name" value="DNA/RNA polymerases"/>
    <property type="match status" value="1"/>
</dbReference>
<evidence type="ECO:0000256" key="4">
    <source>
        <dbReference type="ARBA" id="ARBA00006064"/>
    </source>
</evidence>
<dbReference type="GO" id="GO:0005524">
    <property type="term" value="F:ATP binding"/>
    <property type="evidence" value="ECO:0007669"/>
    <property type="project" value="UniProtKB-KW"/>
</dbReference>
<evidence type="ECO:0000256" key="6">
    <source>
        <dbReference type="ARBA" id="ARBA00022484"/>
    </source>
</evidence>
<dbReference type="Gene3D" id="3.40.50.300">
    <property type="entry name" value="P-loop containing nucleotide triphosphate hydrolases"/>
    <property type="match status" value="2"/>
</dbReference>
<evidence type="ECO:0000259" key="38">
    <source>
        <dbReference type="PROSITE" id="PS51436"/>
    </source>
</evidence>
<keyword evidence="6" id="KW-0696">RNA-directed RNA polymerase</keyword>
<feature type="active site" description="For helper component proteinase activity" evidence="32">
    <location>
        <position position="151"/>
    </location>
</feature>
<dbReference type="Pfam" id="PF08440">
    <property type="entry name" value="Poty_PP"/>
    <property type="match status" value="1"/>
</dbReference>
<evidence type="ECO:0000256" key="14">
    <source>
        <dbReference type="ARBA" id="ARBA00022670"/>
    </source>
</evidence>
<dbReference type="CDD" id="cd23175">
    <property type="entry name" value="ps-ssRNAv_Potyviridae_RdRp"/>
    <property type="match status" value="1"/>
</dbReference>
<dbReference type="InterPro" id="IPR043128">
    <property type="entry name" value="Rev_trsase/Diguanyl_cyclase"/>
</dbReference>
<keyword evidence="34" id="KW-0812">Transmembrane</keyword>
<evidence type="ECO:0000256" key="24">
    <source>
        <dbReference type="ARBA" id="ARBA00023280"/>
    </source>
</evidence>
<comment type="function">
    <text evidence="31">Mediates the cap-independent, EIF4E-dependent translation of viral genomic RNAs. Binds to the cap-binding site of host EIF4E and thus interferes with the host EIF4E-dependent mRNA export and translation. VPg-RNA directly binds EIF4E and is a template for transcription. Also forms trimeric complexes with EIF4E-EIF4G, which are templates for translation.</text>
</comment>
<evidence type="ECO:0000256" key="33">
    <source>
        <dbReference type="SAM" id="MobiDB-lite"/>
    </source>
</evidence>
<evidence type="ECO:0000256" key="18">
    <source>
        <dbReference type="ARBA" id="ARBA00022801"/>
    </source>
</evidence>
<dbReference type="InterPro" id="IPR001650">
    <property type="entry name" value="Helicase_C-like"/>
</dbReference>
<dbReference type="InterPro" id="IPR013648">
    <property type="entry name" value="PP_Potyviridae"/>
</dbReference>
<dbReference type="Pfam" id="PF00680">
    <property type="entry name" value="RdRP_1"/>
    <property type="match status" value="1"/>
</dbReference>
<evidence type="ECO:0000256" key="22">
    <source>
        <dbReference type="ARBA" id="ARBA00022844"/>
    </source>
</evidence>
<dbReference type="Pfam" id="PF00270">
    <property type="entry name" value="DEAD"/>
    <property type="match status" value="1"/>
</dbReference>
<dbReference type="InterPro" id="IPR042308">
    <property type="entry name" value="HC_PRO_CPD_sf"/>
</dbReference>
<dbReference type="EMBL" id="PP766260">
    <property type="protein sequence ID" value="XAN61249.1"/>
    <property type="molecule type" value="Genomic_RNA"/>
</dbReference>
<evidence type="ECO:0000256" key="23">
    <source>
        <dbReference type="ARBA" id="ARBA00022953"/>
    </source>
</evidence>
<comment type="function">
    <text evidence="26">An RNA-dependent RNA polymerase that plays an essential role in the virus replication.</text>
</comment>
<comment type="function">
    <text evidence="27">Involved in aphid transmission, cell-to-cell and systemis movement, encapsidation of the viral RNA and in the regulation of viral RNA amplification.</text>
</comment>
<dbReference type="PROSITE" id="PS50507">
    <property type="entry name" value="RDRP_SSRNA_POS"/>
    <property type="match status" value="1"/>
</dbReference>
<evidence type="ECO:0000256" key="25">
    <source>
        <dbReference type="ARBA" id="ARBA00029399"/>
    </source>
</evidence>
<sequence length="2626" mass="297918">MAASKKLVSNFKIEVVDALSTHMVQITTGKQLYIEDKTRERIVKLVQRQFINNNLTDGKDFVMVDGKGKVVANFPTAIRSTTKLEDFLAATFDVPVEQNYDNCDRIVKCVKSHQQQMAHMRTISNDYAFGGLSKVCPIPMIKGMVPIQGTCFNTLLVAASYFITPELDQMFSEVLDEVMAKTRSWMSLETASKIAQYIICKIPVLAHVPIPAIAVDHSKSLIHICDQRGIPSGWHVLKIGTFAEFANIGLMRDSKLHKYFVGGTNKNDDDLQLYVDQIVKIKKNFKTWLTQGTLFQALSTDMQLAAFLVLSPAHLSKLHNFLESNANEAMNICEVDGVNRNKILAATIIATSLKGIRIQWRETSLEKLWLHLLKSVEQVLDAEDCETSKQLKQACEQMYGVLCSNKKFVYSCEKRTYYQADGDFQQILGCSCTWFGKLQGKLHISNGERQLVISKERLSCFSDGIVYRTLPYVNAFFFYFAMQLFSFATFLYSLARVAFLLLFAWYGVISLSSLLLTFARCIIVNKLSRNYNKVLVFGTVMFVFELGRYITRKKKQKEIEKPHELQAALKSSEKQMMSAMAMITLLVHAFDIDMAVMMSNSLNHVARLANMLTDTTTGWMMGGTGTQELQMELFDLVLEADEKIQSDIEDAVTSHKTTETFASWMAEHSILGVDNTRPLSYGRPESVVFVDRENAIEVGQDLVETTNAWTQIVGQTGSGKSTRVPLAYYNRLQHMPARKRSILICEPTQATTQNVSYALSHQHGKQVYFQHEGKTQNGDLSIQVMTYGTAFFKAMNSDDFLQRFDAVFLDESHLITAHSMALESHLNKCTTVRKIYLSATPRSSATQTNALRRFEIFEHHLPETDVNSFIASIGKGDSLDAMNYGEKVLIFLSGKEQCNKAASKTNATQYGIQAFSLHKDNFHVNYQKIIQALSQPGRVYIYATNILETGVTLNVDVVVDFGYTNQPSLNLVERTLLLNKRRVTDAERKQRIGRAGRLRSGHAIVIGKTSQVVELVTPDVVYDAALLSFVYNLEIYINTHLDNSWLAQITREQARTMLSFKISPFFMKDLVNAQGHIRPELLEALKNKTWHSLKAHTTTFQAKNSDYQNWQRLDHYTFTNFSTTDNQAFIELSHVKIPFVTHDILDFDLVSIAKALQTYKPNMLTTFGRPKVRNVGLLMKVDQANVFSTMHMARLLKNDYEQQISSKKAALRAQKESPMTHLLSTRVVDGLSSKLALQIAQAERNIEKLKVFITNLEIFANSSDTSSANEMSLSDFDEIGQSMQLQMDGALSRDELGKILKLEEIPNVSFREAILVGNKRSLIAMSFLVCSAFAGLAWYLTWDENDGLSNDDNKKRRVVVHKEVLEMKGKGLNRDKRNVAMQDVYDEAYTSIRDDEDFDRVRSRRQSAREIDVAPVMRHAIVKRPFITLYDLTLDSDVTHAVFADHNKQAFYETANPLADLDKVKEHLEKHREGQNLIFWSDATDDTLFMTITKKDGSQQKVKLTPHEPRRATKTGGVQGHADHAGDYRQTGDVEIIKPPTQVLEIDTRLTNNNTNLEILNMVGHVTVDNGRLHCILYKDFIIMPAHVMQKELPITIAFKHYTVKIEEFGEIYAFLGFDMILMKRPHNLAPVKCTASVSQAQEAMVVQMVHKKFVTCKPIITITAPIYQTAELRWAHQIPTVVGMCGAPVVDTQTGKIVGIHVMGDTLKRHNVFETFPGDAIEILNTNDKKIHQRHSNNRLKKWVFQPEVHGYDPRKIQGLQGADFEVETVPNDTTMYTIENMMNEATAGGLFTPREIRTPERLPIGVEAHHMDNIAYSNALLNKRHTYVGESPYWLEFKHLHKQYLKGVSELEDEYAPSLLTYDAYWKDLLKFNRCSATDVKYDRKALDYAAVAVIRNLKQAGVTNTRVRTVEQVLDDVQWATAAGPLYGMKKKQLCKDLTSEELQTMAIHVRERLIKGHNCGVWNGSMKAELRPIEKVQQAKTRVFTAAPITTLVASKFFVDDFNKQFYNSHLKANHTVGINKFSRGWERLYAFLNEPGWKHGSGDGSRFDSSIDAFWFDYLLTIRLEFFDDDQKETARQALKNMYREFLYTPIHTTAGNILVKKVGNNSGQPSTVVDNTIILMTSFFYAYIKKTGDFNCEHINERFRFVCNGDDNKFSISPTFATEFGSDFSAEIEQLGLNYVFDTITDDITENPYMSLTMVRTACGIGFTLHPSRIIAIVQWMKRGNLVQATQAAFAAMVESYNDPWLFGILHLYLVWLIIEYKHELNFAQENDFVGITYMDPCQVHALHYGFNDDVFDYEEVDEDQEHDDSEIFGSQSFQMELNPPVKEKEVPNKGTTGTIPPPNNQQLVPTTTTATGTESPQNAEGVPRLTQGEQPLETPNTDNDESEVDWRIPPIPKAMTHFHNPIVKGKKIWNSKIAKNIDPEQFEQTSQKASTLQLEKWVEKVKKNLGSPNEQHFQIYLTSWCLWCANNGTSSEVETNQMMEIHATGQYASIPISIFVDPAIELGGLRKIMRHFSDITTQILRQGGKMTAWGKKRGFTQLAMIPYAFDFCVQSLKMPKTVREQLNQSKAAAIGSGYHRTMLTDGKIQGSKTSFERHVDTDVDEFQHGEAVEPRATLY</sequence>
<evidence type="ECO:0000256" key="12">
    <source>
        <dbReference type="ARBA" id="ARBA00022581"/>
    </source>
</evidence>
<evidence type="ECO:0000256" key="27">
    <source>
        <dbReference type="ARBA" id="ARBA00029405"/>
    </source>
</evidence>
<name>A0AAU6W5W1_9POTY</name>
<evidence type="ECO:0000256" key="3">
    <source>
        <dbReference type="ARBA" id="ARBA00004328"/>
    </source>
</evidence>
<dbReference type="GO" id="GO:0044161">
    <property type="term" value="C:host cell cytoplasmic vesicle"/>
    <property type="evidence" value="ECO:0007669"/>
    <property type="project" value="UniProtKB-SubCell"/>
</dbReference>
<keyword evidence="21" id="KW-0067">ATP-binding</keyword>
<evidence type="ECO:0000256" key="10">
    <source>
        <dbReference type="ARBA" id="ARBA00022553"/>
    </source>
</evidence>
<dbReference type="Pfam" id="PF00271">
    <property type="entry name" value="Helicase_C"/>
    <property type="match status" value="1"/>
</dbReference>
<feature type="transmembrane region" description="Helical" evidence="34">
    <location>
        <begin position="531"/>
        <end position="551"/>
    </location>
</feature>
<dbReference type="InterPro" id="IPR009003">
    <property type="entry name" value="Peptidase_S1_PA"/>
</dbReference>
<evidence type="ECO:0000256" key="8">
    <source>
        <dbReference type="ARBA" id="ARBA00022497"/>
    </source>
</evidence>
<evidence type="ECO:0000256" key="32">
    <source>
        <dbReference type="PROSITE-ProRule" id="PRU01080"/>
    </source>
</evidence>
<dbReference type="PROSITE" id="PS51194">
    <property type="entry name" value="HELICASE_CTER"/>
    <property type="match status" value="1"/>
</dbReference>
<dbReference type="GO" id="GO:0006351">
    <property type="term" value="P:DNA-templated transcription"/>
    <property type="evidence" value="ECO:0007669"/>
    <property type="project" value="InterPro"/>
</dbReference>
<dbReference type="Gene3D" id="2.40.10.10">
    <property type="entry name" value="Trypsin-like serine proteases"/>
    <property type="match status" value="2"/>
</dbReference>
<evidence type="ECO:0000256" key="31">
    <source>
        <dbReference type="ARBA" id="ARBA00045403"/>
    </source>
</evidence>
<dbReference type="Pfam" id="PF00863">
    <property type="entry name" value="Peptidase_C4"/>
    <property type="match status" value="1"/>
</dbReference>
<keyword evidence="18" id="KW-0378">Hydrolase</keyword>
<keyword evidence="22" id="KW-0946">Virion</keyword>
<dbReference type="InterPro" id="IPR043502">
    <property type="entry name" value="DNA/RNA_pol_sf"/>
</dbReference>
<feature type="transmembrane region" description="Helical" evidence="34">
    <location>
        <begin position="499"/>
        <end position="519"/>
    </location>
</feature>
<feature type="active site" description="For helper component proteinase activity" evidence="32">
    <location>
        <position position="223"/>
    </location>
</feature>
<feature type="region of interest" description="Disordered" evidence="33">
    <location>
        <begin position="1499"/>
        <end position="1526"/>
    </location>
</feature>
<keyword evidence="11" id="KW-0167">Capsid protein</keyword>
<evidence type="ECO:0000256" key="11">
    <source>
        <dbReference type="ARBA" id="ARBA00022561"/>
    </source>
</evidence>
<dbReference type="InterPro" id="IPR027417">
    <property type="entry name" value="P-loop_NTPase"/>
</dbReference>
<evidence type="ECO:0000256" key="20">
    <source>
        <dbReference type="ARBA" id="ARBA00022807"/>
    </source>
</evidence>
<comment type="catalytic activity">
    <reaction evidence="1">
        <text>Hydrolyzes glutaminyl bonds, and activity is further restricted by preferences for the amino acids in P6 - P1' that vary with the species of potyvirus, e.g. Glu-Xaa-Xaa-Tyr-Xaa-Gln-|-(Ser or Gly) for the enzyme from tobacco etch virus. The natural substrate is the viral polyprotein, but other proteins and oligopeptides containing the appropriate consensus sequence are also cleaved.</text>
        <dbReference type="EC" id="3.4.22.44"/>
    </reaction>
</comment>
<comment type="function">
    <text evidence="28">Has helicase activity. It may be involved in replication.</text>
</comment>
<evidence type="ECO:0000256" key="34">
    <source>
        <dbReference type="SAM" id="Phobius"/>
    </source>
</evidence>
<evidence type="ECO:0000259" key="35">
    <source>
        <dbReference type="PROSITE" id="PS50507"/>
    </source>
</evidence>
<dbReference type="PROSITE" id="PS51744">
    <property type="entry name" value="HC_PRO_CPD"/>
    <property type="match status" value="1"/>
</dbReference>
<evidence type="ECO:0000256" key="19">
    <source>
        <dbReference type="ARBA" id="ARBA00022806"/>
    </source>
</evidence>
<keyword evidence="23" id="KW-0693">Viral RNA replication</keyword>
<feature type="domain" description="Helicase C-terminal" evidence="37">
    <location>
        <begin position="865"/>
        <end position="1058"/>
    </location>
</feature>
<keyword evidence="16" id="KW-0548">Nucleotidyltransferase</keyword>
<dbReference type="SUPFAM" id="SSF52540">
    <property type="entry name" value="P-loop containing nucleoside triphosphate hydrolases"/>
    <property type="match status" value="1"/>
</dbReference>
<evidence type="ECO:0000259" key="39">
    <source>
        <dbReference type="PROSITE" id="PS51744"/>
    </source>
</evidence>
<keyword evidence="9" id="KW-0191">Covalent protein-RNA linkage</keyword>
<evidence type="ECO:0000256" key="21">
    <source>
        <dbReference type="ARBA" id="ARBA00022840"/>
    </source>
</evidence>
<keyword evidence="13" id="KW-1090">Inhibition of host innate immune response by virus</keyword>
<comment type="similarity">
    <text evidence="4">Belongs to the potyviridae genome polyprotein family.</text>
</comment>
<dbReference type="InterPro" id="IPR001592">
    <property type="entry name" value="Poty_coat"/>
</dbReference>
<evidence type="ECO:0000256" key="30">
    <source>
        <dbReference type="ARBA" id="ARBA00034108"/>
    </source>
</evidence>
<dbReference type="PROSITE" id="PS51436">
    <property type="entry name" value="POTYVIRUS_NIA_PRO"/>
    <property type="match status" value="1"/>
</dbReference>
<dbReference type="Gene3D" id="3.90.70.150">
    <property type="entry name" value="Helper component proteinase"/>
    <property type="match status" value="1"/>
</dbReference>
<feature type="domain" description="Peptidase C6" evidence="39">
    <location>
        <begin position="143"/>
        <end position="262"/>
    </location>
</feature>
<keyword evidence="12" id="KW-0945">Host-virus interaction</keyword>
<evidence type="ECO:0000256" key="2">
    <source>
        <dbReference type="ARBA" id="ARBA00001848"/>
    </source>
</evidence>
<dbReference type="GO" id="GO:0039694">
    <property type="term" value="P:viral RNA genome replication"/>
    <property type="evidence" value="ECO:0007669"/>
    <property type="project" value="InterPro"/>
</dbReference>
<dbReference type="PANTHER" id="PTHR18934:SF99">
    <property type="entry name" value="ATP-DEPENDENT RNA HELICASE DHX37-RELATED"/>
    <property type="match status" value="1"/>
</dbReference>
<keyword evidence="14" id="KW-0645">Protease</keyword>
<accession>A0AAU6W5W1</accession>
<evidence type="ECO:0000256" key="15">
    <source>
        <dbReference type="ARBA" id="ARBA00022679"/>
    </source>
</evidence>
<comment type="function">
    <text evidence="29">Indispensable for virus replication.</text>
</comment>
<evidence type="ECO:0000256" key="9">
    <source>
        <dbReference type="ARBA" id="ARBA00022520"/>
    </source>
</evidence>
<dbReference type="GO" id="GO:0004197">
    <property type="term" value="F:cysteine-type endopeptidase activity"/>
    <property type="evidence" value="ECO:0007669"/>
    <property type="project" value="InterPro"/>
</dbReference>
<dbReference type="InterPro" id="IPR001205">
    <property type="entry name" value="RNA-dir_pol_C"/>
</dbReference>
<dbReference type="PANTHER" id="PTHR18934">
    <property type="entry name" value="ATP-DEPENDENT RNA HELICASE"/>
    <property type="match status" value="1"/>
</dbReference>
<dbReference type="InterPro" id="IPR011545">
    <property type="entry name" value="DEAD/DEAH_box_helicase_dom"/>
</dbReference>
<dbReference type="SUPFAM" id="SSF50494">
    <property type="entry name" value="Trypsin-like serine proteases"/>
    <property type="match status" value="1"/>
</dbReference>
<dbReference type="Pfam" id="PF00767">
    <property type="entry name" value="Poty_coat"/>
    <property type="match status" value="1"/>
</dbReference>
<keyword evidence="5" id="KW-0941">Suppressor of RNA silencing</keyword>
<dbReference type="SMART" id="SM00487">
    <property type="entry name" value="DEXDc"/>
    <property type="match status" value="1"/>
</dbReference>
<evidence type="ECO:0000256" key="28">
    <source>
        <dbReference type="ARBA" id="ARBA00029422"/>
    </source>
</evidence>
<dbReference type="PRINTS" id="PR00966">
    <property type="entry name" value="NIAPOTYPTASE"/>
</dbReference>
<dbReference type="InterPro" id="IPR031159">
    <property type="entry name" value="HC_PRO_CPD_dom"/>
</dbReference>
<feature type="compositionally biased region" description="Polar residues" evidence="33">
    <location>
        <begin position="2378"/>
        <end position="2388"/>
    </location>
</feature>
<comment type="function">
    <text evidence="25">Has RNA-binding and proteolytic activities.</text>
</comment>
<feature type="transmembrane region" description="Helical" evidence="34">
    <location>
        <begin position="472"/>
        <end position="492"/>
    </location>
</feature>
<dbReference type="GO" id="GO:0005198">
    <property type="term" value="F:structural molecule activity"/>
    <property type="evidence" value="ECO:0007669"/>
    <property type="project" value="InterPro"/>
</dbReference>
<dbReference type="GO" id="GO:0004386">
    <property type="term" value="F:helicase activity"/>
    <property type="evidence" value="ECO:0007669"/>
    <property type="project" value="UniProtKB-KW"/>
</dbReference>
<evidence type="ECO:0000256" key="26">
    <source>
        <dbReference type="ARBA" id="ARBA00029404"/>
    </source>
</evidence>
<evidence type="ECO:0000256" key="17">
    <source>
        <dbReference type="ARBA" id="ARBA00022741"/>
    </source>
</evidence>
<dbReference type="InterPro" id="IPR043504">
    <property type="entry name" value="Peptidase_S1_PA_chymotrypsin"/>
</dbReference>
<feature type="compositionally biased region" description="Polar residues" evidence="33">
    <location>
        <begin position="2340"/>
        <end position="2356"/>
    </location>
</feature>
<keyword evidence="19" id="KW-0347">Helicase</keyword>
<keyword evidence="10" id="KW-0597">Phosphoprotein</keyword>
<dbReference type="PROSITE" id="PS51192">
    <property type="entry name" value="HELICASE_ATP_BIND_1"/>
    <property type="match status" value="1"/>
</dbReference>